<dbReference type="SUPFAM" id="SSF82199">
    <property type="entry name" value="SET domain"/>
    <property type="match status" value="1"/>
</dbReference>
<protein>
    <recommendedName>
        <fullName evidence="11">SET domain-containing protein</fullName>
    </recommendedName>
</protein>
<organism evidence="12 13">
    <name type="scientific">Steinernema hermaphroditum</name>
    <dbReference type="NCBI Taxonomy" id="289476"/>
    <lineage>
        <taxon>Eukaryota</taxon>
        <taxon>Metazoa</taxon>
        <taxon>Ecdysozoa</taxon>
        <taxon>Nematoda</taxon>
        <taxon>Chromadorea</taxon>
        <taxon>Rhabditida</taxon>
        <taxon>Tylenchina</taxon>
        <taxon>Panagrolaimomorpha</taxon>
        <taxon>Strongyloidoidea</taxon>
        <taxon>Steinernematidae</taxon>
        <taxon>Steinernema</taxon>
    </lineage>
</organism>
<dbReference type="AlphaFoldDB" id="A0AA39HL53"/>
<keyword evidence="3" id="KW-0158">Chromosome</keyword>
<sequence>MALATIVTCGVLSANLPVGPEPNVVIQSRSGEVLVPFVLVGFRVYSRMVGNHIEVITLDSDDESASSSTSEVITLDSDSNDEDSTPNGRIPYPPPAPQKKLNAKGTEGFANLPNKGCPFVIEDLVYRDERMKEFQPKYPIRIINRYNGDGLDRHFKYSEINCYPDDVDHKDTFAEFCNCEDGDCVANKCPCAKHSTITIEDGKIAPRQIGSIQCCKDVLVECSSQCKCKGRCDRKYINDAIQHRVEIIMTEKTGFSCFVREGISAGTFVCEFVGHIYTDEESIRDNRVLSYTYSVNRMDDEDELVIIDPFYHGNVSRFFNHSCDENLRPFRFFKYDRIARIPHLGFYASRNIAANEELTINYGIEWWTEAIESKKLDFCYCGAEHCLLPDPTNKACKLKEIERKITRLKTFHGGYESLSRQSLPSAHRERPSVECRVSQRSVAGVFSSTMNPPGPSSSAHADVCAVDALSVTAAQVSLADSDGSEEERVWRERKTREKKRSLPTRPSGFWLFANSLFGESVTRKKDYQGLNRVFLTATFGKLRTKMIECAQPLWNKMSEEEKKVWQKRAQSVKLVAGTSAAEKNRKGKKVPKTLPSEDEDEDFFDGEVDEFDIGAVQVERETSGPAVDSRSKTKRDSDAEKIGLWLRSFGQKHLADVKRARFLFASVQTYGDLDRKVIPAEIALVEFSLRHGILDLYSTVIGPWDVPNDVLRFRANFNCKETHKIPLDLKTMLKMGIKFTHKKDVIGEILGRVEPLVAQNQGLKVGLYREGVFEFDDEFEIRSSTLRDGKINAATVVQHLSDTKPILPGNDAEHRWIVCLDHELDWVVRAMEHLKSDTGLEYEHFPTAPDRFVSVSAFVDAFKRHVQEDAKAIDYANLFASLGTPKFGDEETSTPSEANNRLFCPFHRKVLNPCCASMAACRACFGIFSTLKDAYDLDLIN</sequence>
<feature type="domain" description="SET" evidence="11">
    <location>
        <begin position="243"/>
        <end position="363"/>
    </location>
</feature>
<dbReference type="Pfam" id="PF13017">
    <property type="entry name" value="Maelstrom"/>
    <property type="match status" value="1"/>
</dbReference>
<keyword evidence="8" id="KW-0862">Zinc</keyword>
<proteinExistence type="inferred from homology"/>
<accession>A0AA39HL53</accession>
<dbReference type="GO" id="GO:0005634">
    <property type="term" value="C:nucleus"/>
    <property type="evidence" value="ECO:0007669"/>
    <property type="project" value="InterPro"/>
</dbReference>
<keyword evidence="9" id="KW-0943">RNA-mediated gene silencing</keyword>
<evidence type="ECO:0000256" key="1">
    <source>
        <dbReference type="ARBA" id="ARBA00004286"/>
    </source>
</evidence>
<dbReference type="SMART" id="SM00468">
    <property type="entry name" value="PreSET"/>
    <property type="match status" value="1"/>
</dbReference>
<evidence type="ECO:0000256" key="6">
    <source>
        <dbReference type="ARBA" id="ARBA00022691"/>
    </source>
</evidence>
<dbReference type="PANTHER" id="PTHR46223">
    <property type="entry name" value="HISTONE-LYSINE N-METHYLTRANSFERASE SUV39H"/>
    <property type="match status" value="1"/>
</dbReference>
<keyword evidence="7" id="KW-0479">Metal-binding</keyword>
<dbReference type="PROSITE" id="PS50280">
    <property type="entry name" value="SET"/>
    <property type="match status" value="1"/>
</dbReference>
<evidence type="ECO:0000256" key="7">
    <source>
        <dbReference type="ARBA" id="ARBA00022723"/>
    </source>
</evidence>
<evidence type="ECO:0000256" key="9">
    <source>
        <dbReference type="ARBA" id="ARBA00023158"/>
    </source>
</evidence>
<reference evidence="12" key="1">
    <citation type="submission" date="2023-06" db="EMBL/GenBank/DDBJ databases">
        <title>Genomic analysis of the entomopathogenic nematode Steinernema hermaphroditum.</title>
        <authorList>
            <person name="Schwarz E.M."/>
            <person name="Heppert J.K."/>
            <person name="Baniya A."/>
            <person name="Schwartz H.T."/>
            <person name="Tan C.-H."/>
            <person name="Antoshechkin I."/>
            <person name="Sternberg P.W."/>
            <person name="Goodrich-Blair H."/>
            <person name="Dillman A.R."/>
        </authorList>
    </citation>
    <scope>NUCLEOTIDE SEQUENCE</scope>
    <source>
        <strain evidence="12">PS9179</strain>
        <tissue evidence="12">Whole animal</tissue>
    </source>
</reference>
<dbReference type="InterPro" id="IPR024970">
    <property type="entry name" value="Maelstrom"/>
</dbReference>
<dbReference type="Gene3D" id="2.170.270.10">
    <property type="entry name" value="SET domain"/>
    <property type="match status" value="1"/>
</dbReference>
<dbReference type="PANTHER" id="PTHR46223:SF3">
    <property type="entry name" value="HISTONE-LYSINE N-METHYLTRANSFERASE SET-23"/>
    <property type="match status" value="1"/>
</dbReference>
<dbReference type="Pfam" id="PF05033">
    <property type="entry name" value="Pre-SET"/>
    <property type="match status" value="1"/>
</dbReference>
<dbReference type="GO" id="GO:0042054">
    <property type="term" value="F:histone methyltransferase activity"/>
    <property type="evidence" value="ECO:0007669"/>
    <property type="project" value="InterPro"/>
</dbReference>
<evidence type="ECO:0000256" key="5">
    <source>
        <dbReference type="ARBA" id="ARBA00022679"/>
    </source>
</evidence>
<evidence type="ECO:0000256" key="10">
    <source>
        <dbReference type="SAM" id="MobiDB-lite"/>
    </source>
</evidence>
<evidence type="ECO:0000256" key="2">
    <source>
        <dbReference type="ARBA" id="ARBA00007057"/>
    </source>
</evidence>
<evidence type="ECO:0000256" key="8">
    <source>
        <dbReference type="ARBA" id="ARBA00022833"/>
    </source>
</evidence>
<comment type="caution">
    <text evidence="12">The sequence shown here is derived from an EMBL/GenBank/DDBJ whole genome shotgun (WGS) entry which is preliminary data.</text>
</comment>
<dbReference type="Pfam" id="PF00856">
    <property type="entry name" value="SET"/>
    <property type="match status" value="1"/>
</dbReference>
<dbReference type="GO" id="GO:0008270">
    <property type="term" value="F:zinc ion binding"/>
    <property type="evidence" value="ECO:0007669"/>
    <property type="project" value="InterPro"/>
</dbReference>
<dbReference type="InterPro" id="IPR046341">
    <property type="entry name" value="SET_dom_sf"/>
</dbReference>
<evidence type="ECO:0000313" key="13">
    <source>
        <dbReference type="Proteomes" id="UP001175271"/>
    </source>
</evidence>
<dbReference type="InterPro" id="IPR001214">
    <property type="entry name" value="SET_dom"/>
</dbReference>
<dbReference type="GO" id="GO:0060964">
    <property type="term" value="P:regulation of miRNA-mediated gene silencing"/>
    <property type="evidence" value="ECO:0007669"/>
    <property type="project" value="InterPro"/>
</dbReference>
<dbReference type="GO" id="GO:0031047">
    <property type="term" value="P:regulatory ncRNA-mediated gene silencing"/>
    <property type="evidence" value="ECO:0007669"/>
    <property type="project" value="UniProtKB-KW"/>
</dbReference>
<comment type="subcellular location">
    <subcellularLocation>
        <location evidence="1">Chromosome</location>
    </subcellularLocation>
</comment>
<dbReference type="EMBL" id="JAUCMV010000004">
    <property type="protein sequence ID" value="KAK0407370.1"/>
    <property type="molecule type" value="Genomic_DNA"/>
</dbReference>
<comment type="similarity">
    <text evidence="2">Belongs to the maelstrom family.</text>
</comment>
<name>A0AA39HL53_9BILA</name>
<gene>
    <name evidence="12" type="ORF">QR680_019159</name>
</gene>
<feature type="region of interest" description="Disordered" evidence="10">
    <location>
        <begin position="64"/>
        <end position="99"/>
    </location>
</feature>
<keyword evidence="4" id="KW-0489">Methyltransferase</keyword>
<keyword evidence="5" id="KW-0808">Transferase</keyword>
<dbReference type="SMART" id="SM00317">
    <property type="entry name" value="SET"/>
    <property type="match status" value="1"/>
</dbReference>
<evidence type="ECO:0000313" key="12">
    <source>
        <dbReference type="EMBL" id="KAK0407370.1"/>
    </source>
</evidence>
<keyword evidence="6" id="KW-0949">S-adenosyl-L-methionine</keyword>
<keyword evidence="13" id="KW-1185">Reference proteome</keyword>
<dbReference type="InterPro" id="IPR050973">
    <property type="entry name" value="H3K9_Histone-Lys_N-MTase"/>
</dbReference>
<dbReference type="GO" id="GO:0005694">
    <property type="term" value="C:chromosome"/>
    <property type="evidence" value="ECO:0007669"/>
    <property type="project" value="UniProtKB-SubCell"/>
</dbReference>
<dbReference type="GO" id="GO:0032259">
    <property type="term" value="P:methylation"/>
    <property type="evidence" value="ECO:0007669"/>
    <property type="project" value="UniProtKB-KW"/>
</dbReference>
<dbReference type="InterPro" id="IPR007728">
    <property type="entry name" value="Pre-SET_dom"/>
</dbReference>
<evidence type="ECO:0000256" key="4">
    <source>
        <dbReference type="ARBA" id="ARBA00022603"/>
    </source>
</evidence>
<dbReference type="Proteomes" id="UP001175271">
    <property type="component" value="Unassembled WGS sequence"/>
</dbReference>
<evidence type="ECO:0000259" key="11">
    <source>
        <dbReference type="PROSITE" id="PS50280"/>
    </source>
</evidence>
<evidence type="ECO:0000256" key="3">
    <source>
        <dbReference type="ARBA" id="ARBA00022454"/>
    </source>
</evidence>